<dbReference type="PANTHER" id="PTHR11496">
    <property type="entry name" value="ALCOHOL DEHYDROGENASE"/>
    <property type="match status" value="1"/>
</dbReference>
<keyword evidence="4" id="KW-0520">NAD</keyword>
<dbReference type="InterPro" id="IPR039697">
    <property type="entry name" value="Alcohol_dehydrogenase_Fe"/>
</dbReference>
<dbReference type="Gene3D" id="3.40.50.1970">
    <property type="match status" value="1"/>
</dbReference>
<proteinExistence type="inferred from homology"/>
<dbReference type="Pfam" id="PF25137">
    <property type="entry name" value="ADH_Fe_C"/>
    <property type="match status" value="1"/>
</dbReference>
<evidence type="ECO:0000256" key="3">
    <source>
        <dbReference type="ARBA" id="ARBA00023002"/>
    </source>
</evidence>
<reference evidence="8" key="1">
    <citation type="journal article" date="2022" name="Int. J. Syst. Evol. Microbiol.">
        <title>Anaeromyxobacter oryzae sp. nov., Anaeromyxobacter diazotrophicus sp. nov. and Anaeromyxobacter paludicola sp. nov., isolated from paddy soils.</title>
        <authorList>
            <person name="Itoh H."/>
            <person name="Xu Z."/>
            <person name="Mise K."/>
            <person name="Masuda Y."/>
            <person name="Ushijima N."/>
            <person name="Hayakawa C."/>
            <person name="Shiratori Y."/>
            <person name="Senoo K."/>
        </authorList>
    </citation>
    <scope>NUCLEOTIDE SEQUENCE [LARGE SCALE GENOMIC DNA]</scope>
    <source>
        <strain evidence="8">Red630</strain>
    </source>
</reference>
<organism evidence="7 8">
    <name type="scientific">Anaeromyxobacter paludicola</name>
    <dbReference type="NCBI Taxonomy" id="2918171"/>
    <lineage>
        <taxon>Bacteria</taxon>
        <taxon>Pseudomonadati</taxon>
        <taxon>Myxococcota</taxon>
        <taxon>Myxococcia</taxon>
        <taxon>Myxococcales</taxon>
        <taxon>Cystobacterineae</taxon>
        <taxon>Anaeromyxobacteraceae</taxon>
        <taxon>Anaeromyxobacter</taxon>
    </lineage>
</organism>
<dbReference type="InterPro" id="IPR018211">
    <property type="entry name" value="ADH_Fe_CS"/>
</dbReference>
<dbReference type="SUPFAM" id="SSF56796">
    <property type="entry name" value="Dehydroquinate synthase-like"/>
    <property type="match status" value="1"/>
</dbReference>
<dbReference type="Pfam" id="PF00465">
    <property type="entry name" value="Fe-ADH"/>
    <property type="match status" value="1"/>
</dbReference>
<dbReference type="PROSITE" id="PS00913">
    <property type="entry name" value="ADH_IRON_1"/>
    <property type="match status" value="1"/>
</dbReference>
<dbReference type="EMBL" id="AP025592">
    <property type="protein sequence ID" value="BDG09570.1"/>
    <property type="molecule type" value="Genomic_DNA"/>
</dbReference>
<dbReference type="InterPro" id="IPR001670">
    <property type="entry name" value="ADH_Fe/GldA"/>
</dbReference>
<evidence type="ECO:0000259" key="5">
    <source>
        <dbReference type="Pfam" id="PF00465"/>
    </source>
</evidence>
<dbReference type="Gene3D" id="1.20.1090.10">
    <property type="entry name" value="Dehydroquinate synthase-like - alpha domain"/>
    <property type="match status" value="1"/>
</dbReference>
<comment type="similarity">
    <text evidence="2">Belongs to the iron-containing alcohol dehydrogenase family.</text>
</comment>
<accession>A0ABN6NC43</accession>
<comment type="cofactor">
    <cofactor evidence="1">
        <name>Fe cation</name>
        <dbReference type="ChEBI" id="CHEBI:24875"/>
    </cofactor>
</comment>
<feature type="domain" description="Fe-containing alcohol dehydrogenase-like C-terminal" evidence="6">
    <location>
        <begin position="188"/>
        <end position="383"/>
    </location>
</feature>
<evidence type="ECO:0000256" key="2">
    <source>
        <dbReference type="ARBA" id="ARBA00007358"/>
    </source>
</evidence>
<gene>
    <name evidence="7" type="ORF">AMPC_26830</name>
</gene>
<keyword evidence="8" id="KW-1185">Reference proteome</keyword>
<name>A0ABN6NC43_9BACT</name>
<sequence>MDVLRKFVAPEVMSGPGSHRLAGASLRRLGARRALVVSDPGVRAAGWTSAVCASLDEAEVPHVLFTAVTSNPRAAEVAAGAALYARERCNAIVAVGGGSPIDCAKGIGILAANGGEILDYEGIDRIPAAIPPLVCVPTTAGSGADVSQFAIVSDPAQRTKIAIVGKTLVPDLSLLDPLVLTTQPAALTAATGVDTLCHAVEACVSTAAAPITDLLALDAIRLVVRHLPEALARPADLAARAGTLQACLHAGIAFSNASLGAVHAMAHALGGLKDLPHGDCNAILLPHVVEWNFEAAPERYRAVAEAMGAAAAGLAGAALRRALTGALRGFIDRVGGAPRLREVGVRPEDLPDLARKAVEDPCMATNPRCPSEAEVRAIYEAAL</sequence>
<dbReference type="PROSITE" id="PS00060">
    <property type="entry name" value="ADH_IRON_2"/>
    <property type="match status" value="1"/>
</dbReference>
<protein>
    <submittedName>
        <fullName evidence="7">Alcohol dehydrogenase</fullName>
    </submittedName>
</protein>
<evidence type="ECO:0000313" key="8">
    <source>
        <dbReference type="Proteomes" id="UP001162734"/>
    </source>
</evidence>
<feature type="domain" description="Alcohol dehydrogenase iron-type/glycerol dehydrogenase GldA" evidence="5">
    <location>
        <begin position="10"/>
        <end position="177"/>
    </location>
</feature>
<keyword evidence="3" id="KW-0560">Oxidoreductase</keyword>
<evidence type="ECO:0000256" key="1">
    <source>
        <dbReference type="ARBA" id="ARBA00001962"/>
    </source>
</evidence>
<evidence type="ECO:0000256" key="4">
    <source>
        <dbReference type="ARBA" id="ARBA00023027"/>
    </source>
</evidence>
<evidence type="ECO:0000259" key="6">
    <source>
        <dbReference type="Pfam" id="PF25137"/>
    </source>
</evidence>
<dbReference type="CDD" id="cd17814">
    <property type="entry name" value="Fe-ADH-like"/>
    <property type="match status" value="1"/>
</dbReference>
<dbReference type="PANTHER" id="PTHR11496:SF102">
    <property type="entry name" value="ALCOHOL DEHYDROGENASE 4"/>
    <property type="match status" value="1"/>
</dbReference>
<dbReference type="InterPro" id="IPR056798">
    <property type="entry name" value="ADH_Fe_C"/>
</dbReference>
<dbReference type="Proteomes" id="UP001162734">
    <property type="component" value="Chromosome"/>
</dbReference>
<evidence type="ECO:0000313" key="7">
    <source>
        <dbReference type="EMBL" id="BDG09570.1"/>
    </source>
</evidence>